<reference evidence="10 11" key="1">
    <citation type="submission" date="2011-10" db="EMBL/GenBank/DDBJ databases">
        <authorList>
            <person name="Genoscope - CEA"/>
        </authorList>
    </citation>
    <scope>NUCLEOTIDE SEQUENCE [LARGE SCALE GENOMIC DNA]</scope>
    <source>
        <strain evidence="10 11">RCC 1105</strain>
    </source>
</reference>
<organism evidence="10 11">
    <name type="scientific">Bathycoccus prasinos</name>
    <dbReference type="NCBI Taxonomy" id="41875"/>
    <lineage>
        <taxon>Eukaryota</taxon>
        <taxon>Viridiplantae</taxon>
        <taxon>Chlorophyta</taxon>
        <taxon>Mamiellophyceae</taxon>
        <taxon>Mamiellales</taxon>
        <taxon>Bathycoccaceae</taxon>
        <taxon>Bathycoccus</taxon>
    </lineage>
</organism>
<evidence type="ECO:0000313" key="11">
    <source>
        <dbReference type="Proteomes" id="UP000198341"/>
    </source>
</evidence>
<evidence type="ECO:0000256" key="7">
    <source>
        <dbReference type="ARBA" id="ARBA00023128"/>
    </source>
</evidence>
<evidence type="ECO:0000256" key="8">
    <source>
        <dbReference type="ARBA" id="ARBA00023136"/>
    </source>
</evidence>
<evidence type="ECO:0000256" key="5">
    <source>
        <dbReference type="ARBA" id="ARBA00022927"/>
    </source>
</evidence>
<dbReference type="Proteomes" id="UP000198341">
    <property type="component" value="Chromosome 11"/>
</dbReference>
<proteinExistence type="inferred from homology"/>
<dbReference type="EMBL" id="FO082268">
    <property type="protein sequence ID" value="CCO18522.1"/>
    <property type="molecule type" value="Genomic_DNA"/>
</dbReference>
<dbReference type="AlphaFoldDB" id="K8EJY7"/>
<dbReference type="PANTHER" id="PTHR12388:SF0">
    <property type="entry name" value="MITOCHONDRIAL IMPORT INNER MEMBRANE TRANSLOCASE SUBUNIT TIM16"/>
    <property type="match status" value="1"/>
</dbReference>
<dbReference type="RefSeq" id="XP_007510177.1">
    <property type="nucleotide sequence ID" value="XM_007510115.1"/>
</dbReference>
<dbReference type="InterPro" id="IPR005341">
    <property type="entry name" value="Tim16"/>
</dbReference>
<evidence type="ECO:0000256" key="3">
    <source>
        <dbReference type="ARBA" id="ARBA00022448"/>
    </source>
</evidence>
<dbReference type="PANTHER" id="PTHR12388">
    <property type="entry name" value="MITOCHONDRIA ASSOCIATED GRANULOCYTE MACROPHAGE CSF SIGNALING MOLECULE"/>
    <property type="match status" value="1"/>
</dbReference>
<dbReference type="InterPro" id="IPR036869">
    <property type="entry name" value="J_dom_sf"/>
</dbReference>
<dbReference type="STRING" id="41875.K8EJY7"/>
<keyword evidence="11" id="KW-1185">Reference proteome</keyword>
<dbReference type="OrthoDB" id="10262892at2759"/>
<comment type="subcellular location">
    <subcellularLocation>
        <location evidence="1">Mitochondrion inner membrane</location>
        <topology evidence="1">Peripheral membrane protein</topology>
    </subcellularLocation>
</comment>
<dbReference type="eggNOG" id="KOG3442">
    <property type="taxonomic scope" value="Eukaryota"/>
</dbReference>
<keyword evidence="7" id="KW-0496">Mitochondrion</keyword>
<name>K8EJY7_9CHLO</name>
<sequence>MASRILANLLVMGSGAVFRAMSQAWQKALENARKSGVTAETAKEAVNKSKSSLSAMMPIEEARKVLDVTEHATKDEMLQKFQTMFRKNEGVSFYVQSKLVRAKEQLGKTQFGMEEEEWSRDPREEETKENKEEKEKKLDEGNGGGHRTETETKEKESS</sequence>
<keyword evidence="6" id="KW-0811">Translocation</keyword>
<feature type="compositionally biased region" description="Basic and acidic residues" evidence="9">
    <location>
        <begin position="119"/>
        <end position="158"/>
    </location>
</feature>
<dbReference type="GO" id="GO:0005744">
    <property type="term" value="C:TIM23 mitochondrial import inner membrane translocase complex"/>
    <property type="evidence" value="ECO:0007669"/>
    <property type="project" value="InterPro"/>
</dbReference>
<feature type="region of interest" description="Disordered" evidence="9">
    <location>
        <begin position="105"/>
        <end position="158"/>
    </location>
</feature>
<dbReference type="GO" id="GO:0030150">
    <property type="term" value="P:protein import into mitochondrial matrix"/>
    <property type="evidence" value="ECO:0007669"/>
    <property type="project" value="InterPro"/>
</dbReference>
<evidence type="ECO:0000256" key="4">
    <source>
        <dbReference type="ARBA" id="ARBA00022792"/>
    </source>
</evidence>
<evidence type="ECO:0000256" key="6">
    <source>
        <dbReference type="ARBA" id="ARBA00023010"/>
    </source>
</evidence>
<evidence type="ECO:0000313" key="10">
    <source>
        <dbReference type="EMBL" id="CCO18522.1"/>
    </source>
</evidence>
<evidence type="ECO:0000256" key="1">
    <source>
        <dbReference type="ARBA" id="ARBA00004637"/>
    </source>
</evidence>
<keyword evidence="5" id="KW-0653">Protein transport</keyword>
<dbReference type="Gene3D" id="1.10.287.110">
    <property type="entry name" value="DnaJ domain"/>
    <property type="match status" value="1"/>
</dbReference>
<protein>
    <submittedName>
        <fullName evidence="10">Uncharacterized protein</fullName>
    </submittedName>
</protein>
<gene>
    <name evidence="10" type="ordered locus">Bathy11g01530</name>
</gene>
<dbReference type="Pfam" id="PF03656">
    <property type="entry name" value="Pam16"/>
    <property type="match status" value="1"/>
</dbReference>
<comment type="similarity">
    <text evidence="2">Belongs to the TIM16/PAM16 family.</text>
</comment>
<accession>K8EJY7</accession>
<dbReference type="GeneID" id="19012833"/>
<evidence type="ECO:0000256" key="2">
    <source>
        <dbReference type="ARBA" id="ARBA00008817"/>
    </source>
</evidence>
<keyword evidence="8" id="KW-0472">Membrane</keyword>
<keyword evidence="3" id="KW-0813">Transport</keyword>
<evidence type="ECO:0000256" key="9">
    <source>
        <dbReference type="SAM" id="MobiDB-lite"/>
    </source>
</evidence>
<keyword evidence="4" id="KW-0999">Mitochondrion inner membrane</keyword>
<dbReference type="KEGG" id="bpg:Bathy11g01530"/>